<evidence type="ECO:0000259" key="2">
    <source>
        <dbReference type="Pfam" id="PF13439"/>
    </source>
</evidence>
<evidence type="ECO:0000259" key="1">
    <source>
        <dbReference type="Pfam" id="PF00534"/>
    </source>
</evidence>
<feature type="domain" description="Glycosyl transferase family 1" evidence="1">
    <location>
        <begin position="207"/>
        <end position="370"/>
    </location>
</feature>
<dbReference type="PANTHER" id="PTHR45947">
    <property type="entry name" value="SULFOQUINOVOSYL TRANSFERASE SQD2"/>
    <property type="match status" value="1"/>
</dbReference>
<dbReference type="AlphaFoldDB" id="A0AAN5PFZ1"/>
<dbReference type="EMBL" id="DACWHX010000003">
    <property type="protein sequence ID" value="HAU1879164.1"/>
    <property type="molecule type" value="Genomic_DNA"/>
</dbReference>
<dbReference type="CDD" id="cd03817">
    <property type="entry name" value="GT4_UGDG-like"/>
    <property type="match status" value="1"/>
</dbReference>
<gene>
    <name evidence="3" type="ORF">JBJ86_02705</name>
</gene>
<dbReference type="Pfam" id="PF13439">
    <property type="entry name" value="Glyco_transf_4"/>
    <property type="match status" value="1"/>
</dbReference>
<sequence>MLSKICMKILTVLDSYPPDLNGGAYFTHRLAKFLQAKGHEVLVICPSRSLKQGYTSYEGVNLYGVRSWPALGYKNFRVCWPFFIKKGILKAITDFNPDVVHLQGKFFLGGICYRACRKKGIPLMATNHFMPENFFHYTHLPKYFEKWFHRTTWNIVIDMLNHVKIVTTPTHTAANLLKEVHIQKEIHVVSCGVDLQKFQPKQNANLIRQRYKIPDKPILLYAGRLDKEKNLSIAIKAFYKARQSIDAHFVLTGRGAELQRLKKLVQTLNLTEHVTFTGYLSDAEYPLVYSLANCFVNPGTAELQSIVALEAIASGLPLLAAKAMALPELVKEGVNGYLFDPNDVETLSCYMVKILSDRTFSEQMGRESRKLSQEHDIKRTIEQYETLYQSMVS</sequence>
<name>A0AAN5PFZ1_LEGPN</name>
<dbReference type="InterPro" id="IPR050194">
    <property type="entry name" value="Glycosyltransferase_grp1"/>
</dbReference>
<proteinExistence type="predicted"/>
<feature type="domain" description="Glycosyltransferase subfamily 4-like N-terminal" evidence="2">
    <location>
        <begin position="21"/>
        <end position="196"/>
    </location>
</feature>
<dbReference type="SUPFAM" id="SSF53756">
    <property type="entry name" value="UDP-Glycosyltransferase/glycogen phosphorylase"/>
    <property type="match status" value="1"/>
</dbReference>
<dbReference type="Gene3D" id="3.40.50.2000">
    <property type="entry name" value="Glycogen Phosphorylase B"/>
    <property type="match status" value="2"/>
</dbReference>
<dbReference type="InterPro" id="IPR001296">
    <property type="entry name" value="Glyco_trans_1"/>
</dbReference>
<protein>
    <submittedName>
        <fullName evidence="3">Glycosyltransferase family 4 protein</fullName>
    </submittedName>
</protein>
<dbReference type="Pfam" id="PF00534">
    <property type="entry name" value="Glycos_transf_1"/>
    <property type="match status" value="1"/>
</dbReference>
<evidence type="ECO:0000313" key="3">
    <source>
        <dbReference type="EMBL" id="HAU1879164.1"/>
    </source>
</evidence>
<organism evidence="3 4">
    <name type="scientific">Legionella pneumophila</name>
    <dbReference type="NCBI Taxonomy" id="446"/>
    <lineage>
        <taxon>Bacteria</taxon>
        <taxon>Pseudomonadati</taxon>
        <taxon>Pseudomonadota</taxon>
        <taxon>Gammaproteobacteria</taxon>
        <taxon>Legionellales</taxon>
        <taxon>Legionellaceae</taxon>
        <taxon>Legionella</taxon>
    </lineage>
</organism>
<accession>A0AAN5PFZ1</accession>
<dbReference type="PANTHER" id="PTHR45947:SF3">
    <property type="entry name" value="SULFOQUINOVOSYL TRANSFERASE SQD2"/>
    <property type="match status" value="1"/>
</dbReference>
<reference evidence="3" key="2">
    <citation type="submission" date="2019-10" db="EMBL/GenBank/DDBJ databases">
        <authorList>
            <consortium name="NCBI Pathogen Detection Project"/>
        </authorList>
    </citation>
    <scope>NUCLEOTIDE SEQUENCE</scope>
    <source>
        <strain evidence="3">AZ00058701</strain>
    </source>
</reference>
<dbReference type="Proteomes" id="UP000866496">
    <property type="component" value="Unassembled WGS sequence"/>
</dbReference>
<dbReference type="InterPro" id="IPR028098">
    <property type="entry name" value="Glyco_trans_4-like_N"/>
</dbReference>
<dbReference type="GO" id="GO:0016757">
    <property type="term" value="F:glycosyltransferase activity"/>
    <property type="evidence" value="ECO:0007669"/>
    <property type="project" value="InterPro"/>
</dbReference>
<dbReference type="SMR" id="A0AAN5PFZ1"/>
<comment type="caution">
    <text evidence="3">The sequence shown here is derived from an EMBL/GenBank/DDBJ whole genome shotgun (WGS) entry which is preliminary data.</text>
</comment>
<reference evidence="3" key="1">
    <citation type="journal article" date="2018" name="Genome Biol.">
        <title>SKESA: strategic k-mer extension for scrupulous assemblies.</title>
        <authorList>
            <person name="Souvorov A."/>
            <person name="Agarwala R."/>
            <person name="Lipman D.J."/>
        </authorList>
    </citation>
    <scope>NUCLEOTIDE SEQUENCE</scope>
    <source>
        <strain evidence="3">AZ00058701</strain>
    </source>
</reference>
<evidence type="ECO:0000313" key="4">
    <source>
        <dbReference type="Proteomes" id="UP000866496"/>
    </source>
</evidence>